<comment type="caution">
    <text evidence="1">The sequence shown here is derived from an EMBL/GenBank/DDBJ whole genome shotgun (WGS) entry which is preliminary data.</text>
</comment>
<keyword evidence="1" id="KW-0418">Kinase</keyword>
<organism evidence="1 2">
    <name type="scientific">Nibea albiflora</name>
    <name type="common">Yellow drum</name>
    <name type="synonym">Corvina albiflora</name>
    <dbReference type="NCBI Taxonomy" id="240163"/>
    <lineage>
        <taxon>Eukaryota</taxon>
        <taxon>Metazoa</taxon>
        <taxon>Chordata</taxon>
        <taxon>Craniata</taxon>
        <taxon>Vertebrata</taxon>
        <taxon>Euteleostomi</taxon>
        <taxon>Actinopterygii</taxon>
        <taxon>Neopterygii</taxon>
        <taxon>Teleostei</taxon>
        <taxon>Neoteleostei</taxon>
        <taxon>Acanthomorphata</taxon>
        <taxon>Eupercaria</taxon>
        <taxon>Sciaenidae</taxon>
        <taxon>Nibea</taxon>
    </lineage>
</organism>
<gene>
    <name evidence="1" type="primary">LMTK2</name>
    <name evidence="1" type="ORF">GBF38_023133</name>
</gene>
<dbReference type="EMBL" id="CM024808">
    <property type="protein sequence ID" value="KAG8007018.1"/>
    <property type="molecule type" value="Genomic_DNA"/>
</dbReference>
<proteinExistence type="predicted"/>
<accession>A0ACB7EZB7</accession>
<sequence length="1588" mass="174691">MKSRHGYVLLLLAGGIFLSVLCVSEGAPLLYPHKSGGNTGDTLSVSVYLSLVVSLTALVALVVLLVNCVTCCKEREINFKEFEDHFDNDEIDFTPPAEDTPSMQSPAEVYTLAVSPVALPGPPHLQPPPRLAEGSTGFQVARHSLSYIQEIGNGWFGQVLLSEIYTDPGGARVVVKELKANASAKEQNDFLQQGDPYSFFGPHTAAVFCERATKPDTSPEELVETKTELKESKHDSDEPYPTRAVINLETASSLSGDLRGYLSQQDWMFRNAELLQLQRMACEIAAGVTHLHKHNFLHSDLALRNCYLTADLTVKVGDYGIGPYRYKEDYIITEDDVFAPLRWLAPELVGERHGGVITMEQTKPSNVWALGVTLWELFESSAQPYPHLSDREVLNHVIKDQQVKLFKPQLELPYSDRWYEVLQFCWLSPDKRATAEEVHRLLIYLRMQGQKDIEEDFEQRWDALKPNPSTRQTTVSHSSFPILEQFADDALRQEIDEVLTVTETSKGLSFEYVWEAAKHDHYEGNHGRSGMDTTLNYHSMFFPVSSEDIQAHFPDPLARAAGKESGNTPSGIHGIVPVFDAQKPSNGNEYYIQLEEQGESTVGEVGNRGQDLDFGSSQQDFVVLQDVRLDESSTDADFFHQSIDSKDSYLPDSHIWSSLENDSPYHTNIFTEGGSKQEESPSWRKSFMELPERNGNPFLEDATAGVQEVDTDKSYREPFLGVGSEAPHLADSVEVEKENTDVKRLLNPEKLSDNFMFLKDQSLMKDGSSFSSPQENFLLPGIAHEPEDTFKMRSWDNLESLGSLTTADTYLKPAPSSTSLRQELLDSPSASLGELRQSLVENETLVPFITVVTEDDTSNQLPVRNSSSTEDFGLLQSSDRGMDSGFDSTSERLEIIVSQTDDHTPEFSESATTDLLCTDAKIPSLDDDLGTSKDIVQPIEDNMPENLQVQAMSSDNGQSEDLTSNDLLSELIEDADIELETTLSDQEESFMDTNGRPLVRSALLVSGPSLDQISQDSLLEDSMSTTVPTVDNSAETPDSLDSLDIHRLGEQGEELNPQIAQHKLQPPYKISDSGYETENLESPEWNSQPNVKDQSPVKNGLSVAKEEEETEEPMAATNLVPPEIIISEVEGVLDAQSEAPSEDQQPDPVAPVEEPLMGSNYRDSAYFSDNESEPEKKSEETIAGGSGDVTWLRNSTDTVSGAAGGPEPEVNVERDVDSLSSQQESFVVVEAQAYGETPDPQVGGILPEAGITEKCEEEATESTCNHHEDENKPEVLIDVTTPDQAVPSEDLESSAPLPSAPPSKPPPPESAVHAKLTRTYASDGHKIKEPDMEGRYLGRRDGSGLDGQEDGVDADEEDENSDDSEDDVRAYQMHSSSSDSEDDTVHTVPLIISDDSSAKNLKSLLKPTTLNIEASSPPFPERSNADNSRRAVSFFDDVTVYLFDQETPTKELGDHSSGSNSQVPEFSSPGPTASYLNRFTNSESSTDEEGGGFEWDDDFSSAPAFLPKTDKDSVSKATSSSAASRFSSPPPAVGRALEPSWTSSSNYSRFSISPASIASFSLTHLTDSDIEQGGKSSVHSHQHTGLKE</sequence>
<name>A0ACB7EZB7_NIBAL</name>
<dbReference type="Proteomes" id="UP000805704">
    <property type="component" value="Chromosome 20"/>
</dbReference>
<keyword evidence="1" id="KW-0808">Transferase</keyword>
<evidence type="ECO:0000313" key="2">
    <source>
        <dbReference type="Proteomes" id="UP000805704"/>
    </source>
</evidence>
<protein>
    <submittedName>
        <fullName evidence="1">Serine/threonine-protein kinase LMTK2</fullName>
    </submittedName>
</protein>
<evidence type="ECO:0000313" key="1">
    <source>
        <dbReference type="EMBL" id="KAG8007018.1"/>
    </source>
</evidence>
<keyword evidence="2" id="KW-1185">Reference proteome</keyword>
<reference evidence="1" key="1">
    <citation type="submission" date="2020-04" db="EMBL/GenBank/DDBJ databases">
        <title>A chromosome-scale assembly and high-density genetic map of the yellow drum (Nibea albiflora) genome.</title>
        <authorList>
            <person name="Xu D."/>
            <person name="Zhang W."/>
            <person name="Chen R."/>
            <person name="Tan P."/>
            <person name="Wang L."/>
            <person name="Song H."/>
            <person name="Tian L."/>
            <person name="Zhu Q."/>
            <person name="Wang B."/>
        </authorList>
    </citation>
    <scope>NUCLEOTIDE SEQUENCE</scope>
    <source>
        <strain evidence="1">ZJHYS-2018</strain>
    </source>
</reference>